<dbReference type="SUPFAM" id="SSF111369">
    <property type="entry name" value="HlyD-like secretion proteins"/>
    <property type="match status" value="1"/>
</dbReference>
<sequence length="474" mass="49072">MNRHAVALAGAALAAAAAAAAGYWAGAHHMAPAGAAPHAPAPARKVLYWYDPMAPDKHFDHGGASPLMPSMQLVPKYADAADGGGAPTVRIDPRVQQNLGLRTALVRVAALAPSVRVPAVVDWDRRRSQVVSARAAGVLSRLYVRAPFDRVRAGQALAVLESPQWASAIAELRALEHAQSPQAHALLAAARQRLRVLGISEAEIAGLDHAPAGGIVLRAPVSGTVSVLDVRAGQSVEAGSELMRIDDPSRLWVDARIPQAEVAGVDAGTPVRIEVDAFPGRVYHGRVEALLPEVDPATRAQTARIALANPGGELAPGMFATVELSPRGGTPHPLVPDQALISTGTHNRVIVDLGGGRLQPRDVRVGASADGYTEVLAGLSGGERVVTSAQFLVDSEAELDGALARLQPPQPVASAASAPAAATPAAAAASAPRRVLYWYDPMVPGKHFDQGGPSPLMAGMNLVPKYASAPGAQR</sequence>
<dbReference type="InterPro" id="IPR045800">
    <property type="entry name" value="HMBD"/>
</dbReference>
<dbReference type="GO" id="GO:0030288">
    <property type="term" value="C:outer membrane-bounded periplasmic space"/>
    <property type="evidence" value="ECO:0007669"/>
    <property type="project" value="TreeGrafter"/>
</dbReference>
<dbReference type="FunFam" id="2.40.420.20:FF:000003">
    <property type="entry name" value="Cation efflux system protein cusB"/>
    <property type="match status" value="1"/>
</dbReference>
<dbReference type="PANTHER" id="PTHR30097">
    <property type="entry name" value="CATION EFFLUX SYSTEM PROTEIN CUSB"/>
    <property type="match status" value="1"/>
</dbReference>
<comment type="similarity">
    <text evidence="1">Belongs to the membrane fusion protein (MFP) (TC 8.A.1) family.</text>
</comment>
<keyword evidence="3" id="KW-0732">Signal</keyword>
<dbReference type="GO" id="GO:0022857">
    <property type="term" value="F:transmembrane transporter activity"/>
    <property type="evidence" value="ECO:0007669"/>
    <property type="project" value="InterPro"/>
</dbReference>
<comment type="caution">
    <text evidence="8">The sequence shown here is derived from an EMBL/GenBank/DDBJ whole genome shotgun (WGS) entry which is preliminary data.</text>
</comment>
<feature type="domain" description="CusB-like beta-barrel" evidence="7">
    <location>
        <begin position="251"/>
        <end position="326"/>
    </location>
</feature>
<protein>
    <submittedName>
        <fullName evidence="8">Cation efflux system protein CusB</fullName>
    </submittedName>
</protein>
<dbReference type="InterPro" id="IPR006143">
    <property type="entry name" value="RND_pump_MFP"/>
</dbReference>
<evidence type="ECO:0000256" key="4">
    <source>
        <dbReference type="ARBA" id="ARBA00023065"/>
    </source>
</evidence>
<feature type="domain" description="CusB-like barrel-sandwich hybrid" evidence="6">
    <location>
        <begin position="129"/>
        <end position="245"/>
    </location>
</feature>
<evidence type="ECO:0000259" key="5">
    <source>
        <dbReference type="Pfam" id="PF19335"/>
    </source>
</evidence>
<gene>
    <name evidence="8" type="primary">cusB_13</name>
    <name evidence="8" type="ORF">GALL_261240</name>
</gene>
<dbReference type="InterPro" id="IPR051909">
    <property type="entry name" value="MFP_Cation_Efflux"/>
</dbReference>
<organism evidence="8">
    <name type="scientific">mine drainage metagenome</name>
    <dbReference type="NCBI Taxonomy" id="410659"/>
    <lineage>
        <taxon>unclassified sequences</taxon>
        <taxon>metagenomes</taxon>
        <taxon>ecological metagenomes</taxon>
    </lineage>
</organism>
<dbReference type="Pfam" id="PF25954">
    <property type="entry name" value="Beta-barrel_RND_2"/>
    <property type="match status" value="1"/>
</dbReference>
<dbReference type="InterPro" id="IPR058790">
    <property type="entry name" value="BSH_CusB"/>
</dbReference>
<evidence type="ECO:0000256" key="3">
    <source>
        <dbReference type="ARBA" id="ARBA00022729"/>
    </source>
</evidence>
<evidence type="ECO:0000259" key="6">
    <source>
        <dbReference type="Pfam" id="PF25919"/>
    </source>
</evidence>
<evidence type="ECO:0000313" key="8">
    <source>
        <dbReference type="EMBL" id="OIQ91988.1"/>
    </source>
</evidence>
<dbReference type="GO" id="GO:0046914">
    <property type="term" value="F:transition metal ion binding"/>
    <property type="evidence" value="ECO:0007669"/>
    <property type="project" value="TreeGrafter"/>
</dbReference>
<dbReference type="Gene3D" id="2.40.30.170">
    <property type="match status" value="1"/>
</dbReference>
<feature type="domain" description="Heavy metal binding" evidence="5">
    <location>
        <begin position="437"/>
        <end position="465"/>
    </location>
</feature>
<dbReference type="PANTHER" id="PTHR30097:SF15">
    <property type="entry name" value="CATION EFFLUX SYSTEM PROTEIN CUSB"/>
    <property type="match status" value="1"/>
</dbReference>
<dbReference type="Pfam" id="PF25919">
    <property type="entry name" value="BSH_CusB"/>
    <property type="match status" value="1"/>
</dbReference>
<dbReference type="GO" id="GO:0015679">
    <property type="term" value="P:plasma membrane copper ion transport"/>
    <property type="evidence" value="ECO:0007669"/>
    <property type="project" value="TreeGrafter"/>
</dbReference>
<feature type="domain" description="Heavy metal binding" evidence="5">
    <location>
        <begin position="48"/>
        <end position="76"/>
    </location>
</feature>
<keyword evidence="2" id="KW-0813">Transport</keyword>
<dbReference type="Pfam" id="PF19335">
    <property type="entry name" value="HMBD"/>
    <property type="match status" value="2"/>
</dbReference>
<evidence type="ECO:0000259" key="7">
    <source>
        <dbReference type="Pfam" id="PF25954"/>
    </source>
</evidence>
<dbReference type="Gene3D" id="2.40.420.20">
    <property type="match status" value="1"/>
</dbReference>
<dbReference type="NCBIfam" id="TIGR01730">
    <property type="entry name" value="RND_mfp"/>
    <property type="match status" value="1"/>
</dbReference>
<keyword evidence="4" id="KW-0406">Ion transport</keyword>
<name>A0A1J5RIQ5_9ZZZZ</name>
<dbReference type="AlphaFoldDB" id="A0A1J5RIQ5"/>
<accession>A0A1J5RIQ5</accession>
<dbReference type="InterPro" id="IPR058792">
    <property type="entry name" value="Beta-barrel_RND_2"/>
</dbReference>
<evidence type="ECO:0000256" key="2">
    <source>
        <dbReference type="ARBA" id="ARBA00022448"/>
    </source>
</evidence>
<proteinExistence type="inferred from homology"/>
<dbReference type="FunFam" id="2.40.30.170:FF:000010">
    <property type="entry name" value="Efflux RND transporter periplasmic adaptor subunit"/>
    <property type="match status" value="1"/>
</dbReference>
<dbReference type="EMBL" id="MLJW01000244">
    <property type="protein sequence ID" value="OIQ91988.1"/>
    <property type="molecule type" value="Genomic_DNA"/>
</dbReference>
<dbReference type="Gene3D" id="6.10.140.730">
    <property type="match status" value="1"/>
</dbReference>
<dbReference type="GO" id="GO:0060003">
    <property type="term" value="P:copper ion export"/>
    <property type="evidence" value="ECO:0007669"/>
    <property type="project" value="TreeGrafter"/>
</dbReference>
<dbReference type="GO" id="GO:0016020">
    <property type="term" value="C:membrane"/>
    <property type="evidence" value="ECO:0007669"/>
    <property type="project" value="InterPro"/>
</dbReference>
<evidence type="ECO:0000256" key="1">
    <source>
        <dbReference type="ARBA" id="ARBA00009477"/>
    </source>
</evidence>
<reference evidence="8" key="1">
    <citation type="submission" date="2016-10" db="EMBL/GenBank/DDBJ databases">
        <title>Sequence of Gallionella enrichment culture.</title>
        <authorList>
            <person name="Poehlein A."/>
            <person name="Muehling M."/>
            <person name="Daniel R."/>
        </authorList>
    </citation>
    <scope>NUCLEOTIDE SEQUENCE</scope>
</reference>